<protein>
    <submittedName>
        <fullName evidence="2">Uncharacterized protein</fullName>
    </submittedName>
</protein>
<gene>
    <name evidence="2" type="ORF">SCHPADRAFT_893239</name>
</gene>
<evidence type="ECO:0000313" key="2">
    <source>
        <dbReference type="EMBL" id="KLO09274.1"/>
    </source>
</evidence>
<keyword evidence="3" id="KW-1185">Reference proteome</keyword>
<keyword evidence="1" id="KW-0175">Coiled coil</keyword>
<dbReference type="InParanoid" id="A0A0H2RBR7"/>
<evidence type="ECO:0000313" key="3">
    <source>
        <dbReference type="Proteomes" id="UP000053477"/>
    </source>
</evidence>
<organism evidence="2 3">
    <name type="scientific">Schizopora paradoxa</name>
    <dbReference type="NCBI Taxonomy" id="27342"/>
    <lineage>
        <taxon>Eukaryota</taxon>
        <taxon>Fungi</taxon>
        <taxon>Dikarya</taxon>
        <taxon>Basidiomycota</taxon>
        <taxon>Agaricomycotina</taxon>
        <taxon>Agaricomycetes</taxon>
        <taxon>Hymenochaetales</taxon>
        <taxon>Schizoporaceae</taxon>
        <taxon>Schizopora</taxon>
    </lineage>
</organism>
<evidence type="ECO:0000256" key="1">
    <source>
        <dbReference type="SAM" id="Coils"/>
    </source>
</evidence>
<feature type="coiled-coil region" evidence="1">
    <location>
        <begin position="59"/>
        <end position="89"/>
    </location>
</feature>
<sequence length="145" mass="16689">MSNQEDQRAALINQIIYTLCQSELAFNMNSRGFDIFYVQCLNLLNNQNAALESFVNYNLDKLLECLASLEQIKRNADEAVKNLTDLEVELPPTHVIHPQTRQWMVALIQMMVNVLQVKQHMCGRVLDAYEGTGVQVKERHKNLKL</sequence>
<dbReference type="Proteomes" id="UP000053477">
    <property type="component" value="Unassembled WGS sequence"/>
</dbReference>
<dbReference type="EMBL" id="KQ086061">
    <property type="protein sequence ID" value="KLO09274.1"/>
    <property type="molecule type" value="Genomic_DNA"/>
</dbReference>
<dbReference type="AlphaFoldDB" id="A0A0H2RBR7"/>
<name>A0A0H2RBR7_9AGAM</name>
<reference evidence="2 3" key="1">
    <citation type="submission" date="2015-04" db="EMBL/GenBank/DDBJ databases">
        <title>Complete genome sequence of Schizopora paradoxa KUC8140, a cosmopolitan wood degrader in East Asia.</title>
        <authorList>
            <consortium name="DOE Joint Genome Institute"/>
            <person name="Min B."/>
            <person name="Park H."/>
            <person name="Jang Y."/>
            <person name="Kim J.-J."/>
            <person name="Kim K.H."/>
            <person name="Pangilinan J."/>
            <person name="Lipzen A."/>
            <person name="Riley R."/>
            <person name="Grigoriev I.V."/>
            <person name="Spatafora J.W."/>
            <person name="Choi I.-G."/>
        </authorList>
    </citation>
    <scope>NUCLEOTIDE SEQUENCE [LARGE SCALE GENOMIC DNA]</scope>
    <source>
        <strain evidence="2 3">KUC8140</strain>
    </source>
</reference>
<accession>A0A0H2RBR7</accession>
<proteinExistence type="predicted"/>